<dbReference type="EMBL" id="JANPWZ010000789">
    <property type="protein sequence ID" value="KAJ3572160.1"/>
    <property type="molecule type" value="Genomic_DNA"/>
</dbReference>
<comment type="caution">
    <text evidence="4">The sequence shown here is derived from an EMBL/GenBank/DDBJ whole genome shotgun (WGS) entry which is preliminary data.</text>
</comment>
<dbReference type="SUPFAM" id="SSF51695">
    <property type="entry name" value="PLC-like phosphodiesterases"/>
    <property type="match status" value="1"/>
</dbReference>
<feature type="domain" description="Phosphatidylinositol-specific phospholipase C X" evidence="3">
    <location>
        <begin position="150"/>
        <end position="321"/>
    </location>
</feature>
<protein>
    <recommendedName>
        <fullName evidence="3">Phosphatidylinositol-specific phospholipase C X domain-containing protein</fullName>
    </recommendedName>
</protein>
<dbReference type="GO" id="GO:0008081">
    <property type="term" value="F:phosphoric diester hydrolase activity"/>
    <property type="evidence" value="ECO:0007669"/>
    <property type="project" value="InterPro"/>
</dbReference>
<dbReference type="Gene3D" id="3.20.20.190">
    <property type="entry name" value="Phosphatidylinositol (PI) phosphodiesterase"/>
    <property type="match status" value="1"/>
</dbReference>
<proteinExistence type="predicted"/>
<dbReference type="PROSITE" id="PS50007">
    <property type="entry name" value="PIPLC_X_DOMAIN"/>
    <property type="match status" value="1"/>
</dbReference>
<keyword evidence="2" id="KW-0812">Transmembrane</keyword>
<feature type="transmembrane region" description="Helical" evidence="2">
    <location>
        <begin position="21"/>
        <end position="42"/>
    </location>
</feature>
<gene>
    <name evidence="4" type="ORF">NPX13_g5145</name>
</gene>
<dbReference type="Pfam" id="PF00388">
    <property type="entry name" value="PI-PLC-X"/>
    <property type="match status" value="1"/>
</dbReference>
<dbReference type="PANTHER" id="PTHR13593">
    <property type="match status" value="1"/>
</dbReference>
<sequence length="493" mass="53676">MRFPTGGGGLSSRSILLGAGFAYLVLAISIICAVLVDGVAGLGPGSNALGQFALDRLLLDARDIFGGGDGDGDEGYFSSEDEEVAGEEEVAAAAAGRRRETGGVDDDEEEDEDDDGYDAKLLVAYNARTYDSYGHGHGYAYNKYARWMAQIPDDTPVTQLTIPGTHDAATWNYTQTTQDSLLNLTRACEGGVTPKPARVYRCQKKSLAQSLEAGVRFFDLRFAMDPLDTRIVFWHGPALLSGVAEMKDVLFALYDWLDGHPSEFVMLSLQYETGTRDGVGSDERVQRVLFEALTDRVARRYVVQERGRLGDLGSVRGKIDKLPPEYEAAMPGLHMSPVKWTDNSRGFELVYNETTAAAVAAASSSSDSDTGTAFIEDFYHPDNATTVAENIDAKFDAVERHLRQAAATTDTEKEKEKVKDSLFVTFTSGTHVEIDPPVYPEVMALGSAGPPAVRGINERLRDFLGELKGQRLGVVVMDFFEEPGDLIDLLLGF</sequence>
<evidence type="ECO:0000256" key="2">
    <source>
        <dbReference type="SAM" id="Phobius"/>
    </source>
</evidence>
<dbReference type="VEuPathDB" id="FungiDB:F4678DRAFT_417066"/>
<name>A0A9W8TNF4_9PEZI</name>
<evidence type="ECO:0000313" key="4">
    <source>
        <dbReference type="EMBL" id="KAJ3572160.1"/>
    </source>
</evidence>
<dbReference type="PANTHER" id="PTHR13593:SF116">
    <property type="entry name" value="PLC-LIKE PHOSPHODIESTERASE"/>
    <property type="match status" value="1"/>
</dbReference>
<dbReference type="Proteomes" id="UP001148614">
    <property type="component" value="Unassembled WGS sequence"/>
</dbReference>
<evidence type="ECO:0000256" key="1">
    <source>
        <dbReference type="SAM" id="MobiDB-lite"/>
    </source>
</evidence>
<dbReference type="InterPro" id="IPR051057">
    <property type="entry name" value="PI-PLC_domain"/>
</dbReference>
<dbReference type="GO" id="GO:0006629">
    <property type="term" value="P:lipid metabolic process"/>
    <property type="evidence" value="ECO:0007669"/>
    <property type="project" value="InterPro"/>
</dbReference>
<evidence type="ECO:0000313" key="5">
    <source>
        <dbReference type="Proteomes" id="UP001148614"/>
    </source>
</evidence>
<dbReference type="InterPro" id="IPR000909">
    <property type="entry name" value="PLipase_C_PInositol-sp_X_dom"/>
</dbReference>
<organism evidence="4 5">
    <name type="scientific">Xylaria arbuscula</name>
    <dbReference type="NCBI Taxonomy" id="114810"/>
    <lineage>
        <taxon>Eukaryota</taxon>
        <taxon>Fungi</taxon>
        <taxon>Dikarya</taxon>
        <taxon>Ascomycota</taxon>
        <taxon>Pezizomycotina</taxon>
        <taxon>Sordariomycetes</taxon>
        <taxon>Xylariomycetidae</taxon>
        <taxon>Xylariales</taxon>
        <taxon>Xylariaceae</taxon>
        <taxon>Xylaria</taxon>
    </lineage>
</organism>
<reference evidence="4" key="1">
    <citation type="submission" date="2022-07" db="EMBL/GenBank/DDBJ databases">
        <title>Genome Sequence of Xylaria arbuscula.</title>
        <authorList>
            <person name="Buettner E."/>
        </authorList>
    </citation>
    <scope>NUCLEOTIDE SEQUENCE</scope>
    <source>
        <strain evidence="4">VT107</strain>
    </source>
</reference>
<evidence type="ECO:0000259" key="3">
    <source>
        <dbReference type="SMART" id="SM00148"/>
    </source>
</evidence>
<keyword evidence="2" id="KW-1133">Transmembrane helix</keyword>
<dbReference type="AlphaFoldDB" id="A0A9W8TNF4"/>
<dbReference type="InterPro" id="IPR017946">
    <property type="entry name" value="PLC-like_Pdiesterase_TIM-brl"/>
</dbReference>
<accession>A0A9W8TNF4</accession>
<feature type="region of interest" description="Disordered" evidence="1">
    <location>
        <begin position="88"/>
        <end position="114"/>
    </location>
</feature>
<dbReference type="SMART" id="SM00148">
    <property type="entry name" value="PLCXc"/>
    <property type="match status" value="1"/>
</dbReference>
<keyword evidence="5" id="KW-1185">Reference proteome</keyword>
<keyword evidence="2" id="KW-0472">Membrane</keyword>
<feature type="compositionally biased region" description="Acidic residues" evidence="1">
    <location>
        <begin position="103"/>
        <end position="114"/>
    </location>
</feature>